<reference evidence="2" key="1">
    <citation type="journal article" date="2019" name="Int. J. Syst. Evol. Microbiol.">
        <title>The Global Catalogue of Microorganisms (GCM) 10K type strain sequencing project: providing services to taxonomists for standard genome sequencing and annotation.</title>
        <authorList>
            <consortium name="The Broad Institute Genomics Platform"/>
            <consortium name="The Broad Institute Genome Sequencing Center for Infectious Disease"/>
            <person name="Wu L."/>
            <person name="Ma J."/>
        </authorList>
    </citation>
    <scope>NUCLEOTIDE SEQUENCE [LARGE SCALE GENOMIC DNA]</scope>
    <source>
        <strain evidence="2">JCM 17666</strain>
    </source>
</reference>
<sequence>MTGAVREAVPGFVREAMRGAAGAATMGVATVENRKGFMADSGKRAKVAKRRIGRCATVPRPAAARRVRAGKCQAGVLRTYAVLALPQTARHR</sequence>
<comment type="caution">
    <text evidence="1">The sequence shown here is derived from an EMBL/GenBank/DDBJ whole genome shotgun (WGS) entry which is preliminary data.</text>
</comment>
<proteinExistence type="predicted"/>
<keyword evidence="2" id="KW-1185">Reference proteome</keyword>
<gene>
    <name evidence="1" type="ORF">GCM10023144_20520</name>
</gene>
<organism evidence="1 2">
    <name type="scientific">Pigmentiphaga soli</name>
    <dbReference type="NCBI Taxonomy" id="1007095"/>
    <lineage>
        <taxon>Bacteria</taxon>
        <taxon>Pseudomonadati</taxon>
        <taxon>Pseudomonadota</taxon>
        <taxon>Betaproteobacteria</taxon>
        <taxon>Burkholderiales</taxon>
        <taxon>Alcaligenaceae</taxon>
        <taxon>Pigmentiphaga</taxon>
    </lineage>
</organism>
<dbReference type="EMBL" id="BAABFO010000008">
    <property type="protein sequence ID" value="GAA4331627.1"/>
    <property type="molecule type" value="Genomic_DNA"/>
</dbReference>
<evidence type="ECO:0000313" key="1">
    <source>
        <dbReference type="EMBL" id="GAA4331627.1"/>
    </source>
</evidence>
<evidence type="ECO:0000313" key="2">
    <source>
        <dbReference type="Proteomes" id="UP001501671"/>
    </source>
</evidence>
<accession>A0ABP8GYD1</accession>
<name>A0ABP8GYD1_9BURK</name>
<dbReference type="Proteomes" id="UP001501671">
    <property type="component" value="Unassembled WGS sequence"/>
</dbReference>
<protein>
    <submittedName>
        <fullName evidence="1">Uncharacterized protein</fullName>
    </submittedName>
</protein>